<gene>
    <name evidence="1" type="ORF">D6J75_20630</name>
    <name evidence="2" type="ORF">DQS46_15790</name>
    <name evidence="3" type="ORF">DRY91_15245</name>
</gene>
<comment type="caution">
    <text evidence="3">The sequence shown here is derived from an EMBL/GenBank/DDBJ whole genome shotgun (WGS) entry which is preliminary data.</text>
</comment>
<evidence type="ECO:0000313" key="1">
    <source>
        <dbReference type="EMBL" id="EBS0958725.1"/>
    </source>
</evidence>
<evidence type="ECO:0000313" key="3">
    <source>
        <dbReference type="EMBL" id="EBX4387506.1"/>
    </source>
</evidence>
<organism evidence="3">
    <name type="scientific">Salmonella enterica subsp. enterica serovar Mississippi</name>
    <dbReference type="NCBI Taxonomy" id="913079"/>
    <lineage>
        <taxon>Bacteria</taxon>
        <taxon>Pseudomonadati</taxon>
        <taxon>Pseudomonadota</taxon>
        <taxon>Gammaproteobacteria</taxon>
        <taxon>Enterobacterales</taxon>
        <taxon>Enterobacteriaceae</taxon>
        <taxon>Salmonella</taxon>
    </lineage>
</organism>
<accession>A0A5H5SU42</accession>
<protein>
    <submittedName>
        <fullName evidence="3">Uncharacterized protein</fullName>
    </submittedName>
</protein>
<dbReference type="EMBL" id="AAHLHH010000015">
    <property type="protein sequence ID" value="EBX4387506.1"/>
    <property type="molecule type" value="Genomic_DNA"/>
</dbReference>
<proteinExistence type="predicted"/>
<evidence type="ECO:0000313" key="2">
    <source>
        <dbReference type="EMBL" id="EBW9992601.1"/>
    </source>
</evidence>
<dbReference type="RefSeq" id="WP_080108395.1">
    <property type="nucleotide sequence ID" value="NZ_JAIRCB010000007.1"/>
</dbReference>
<dbReference type="EMBL" id="AAGUJY010000028">
    <property type="protein sequence ID" value="EBS0958725.1"/>
    <property type="molecule type" value="Genomic_DNA"/>
</dbReference>
<name>A0A5H5SU42_SALET</name>
<dbReference type="EMBL" id="AAHJXW010000031">
    <property type="protein sequence ID" value="EBW9992601.1"/>
    <property type="molecule type" value="Genomic_DNA"/>
</dbReference>
<reference evidence="3" key="1">
    <citation type="submission" date="2018-07" db="EMBL/GenBank/DDBJ databases">
        <authorList>
            <person name="Ashton P.M."/>
            <person name="Dallman T."/>
            <person name="Nair S."/>
            <person name="De Pinna E."/>
            <person name="Peters T."/>
            <person name="Grant K."/>
        </authorList>
    </citation>
    <scope>NUCLEOTIDE SEQUENCE</scope>
    <source>
        <strain evidence="1">130329</strain>
        <strain evidence="3">444463</strain>
        <strain evidence="2">498881</strain>
    </source>
</reference>
<dbReference type="AlphaFoldDB" id="A0A5H5SU42"/>
<sequence length="397" mass="45729">MNFNSIFSPEGSDGLNACIGGDNIHDFYSYAEGYFNAANHLCDKVISERLTGDLDIVILPILYSVRHGIELALKAHLLNLRECNIEISDNDAYGHDINTLWSYLKDKTPRDPRFTDIISSIDHIISEMAKLDPTAQEFRYPTRTDNNQTIPNRKLINYLALQLIITELTSKLKCLLNESECYIAEYRTETRTKELNREQLSELSILLPNHETWKDESSDFSIKKSEFIEKYHLSSNAFSRAIKLIERHREFAGNIEIESDISIFDSDIIAAMMNNHNSRKCEVNDKPTSGIVKISDIVVSNEFPEHDFFQTIKDRISIDDIIKMETICHMALKGEYSEFFNDRLQTNLEKINNASDEEKEKIKYDTFIHQYSKTTFLNDFKSGLRLIGRPTLAAIIN</sequence>